<evidence type="ECO:0008006" key="4">
    <source>
        <dbReference type="Google" id="ProtNLM"/>
    </source>
</evidence>
<feature type="region of interest" description="Disordered" evidence="1">
    <location>
        <begin position="24"/>
        <end position="72"/>
    </location>
</feature>
<name>A0AAD8WPG2_LOLMU</name>
<feature type="compositionally biased region" description="Basic and acidic residues" evidence="1">
    <location>
        <begin position="409"/>
        <end position="418"/>
    </location>
</feature>
<feature type="compositionally biased region" description="Basic and acidic residues" evidence="1">
    <location>
        <begin position="286"/>
        <end position="295"/>
    </location>
</feature>
<evidence type="ECO:0000313" key="3">
    <source>
        <dbReference type="Proteomes" id="UP001231189"/>
    </source>
</evidence>
<gene>
    <name evidence="2" type="ORF">QYE76_058173</name>
</gene>
<dbReference type="AlphaFoldDB" id="A0AAD8WPG2"/>
<feature type="compositionally biased region" description="Low complexity" evidence="1">
    <location>
        <begin position="52"/>
        <end position="68"/>
    </location>
</feature>
<accession>A0AAD8WPG2</accession>
<keyword evidence="3" id="KW-1185">Reference proteome</keyword>
<dbReference type="PANTHER" id="PTHR47127">
    <property type="entry name" value="10A19I.15"/>
    <property type="match status" value="1"/>
</dbReference>
<dbReference type="EMBL" id="JAUUTY010000003">
    <property type="protein sequence ID" value="KAK1670014.1"/>
    <property type="molecule type" value="Genomic_DNA"/>
</dbReference>
<evidence type="ECO:0000313" key="2">
    <source>
        <dbReference type="EMBL" id="KAK1670014.1"/>
    </source>
</evidence>
<comment type="caution">
    <text evidence="2">The sequence shown here is derived from an EMBL/GenBank/DDBJ whole genome shotgun (WGS) entry which is preliminary data.</text>
</comment>
<feature type="region of interest" description="Disordered" evidence="1">
    <location>
        <begin position="259"/>
        <end position="315"/>
    </location>
</feature>
<evidence type="ECO:0000256" key="1">
    <source>
        <dbReference type="SAM" id="MobiDB-lite"/>
    </source>
</evidence>
<dbReference type="Proteomes" id="UP001231189">
    <property type="component" value="Unassembled WGS sequence"/>
</dbReference>
<feature type="region of interest" description="Disordered" evidence="1">
    <location>
        <begin position="402"/>
        <end position="422"/>
    </location>
</feature>
<proteinExistence type="predicted"/>
<sequence length="436" mass="47283">MQKRSFGAHAETNMEMAGAVARIGEKQKGGGKDSVTSRRAHGLFLPPPPLSPQISSSSSRRQAAPLRLQGGGHPLPAINGHVADLVAQVAAELAARLAITEKNKNHREADMALKASQKGTGTMKWLPFMSSYILEKMCSLIKTGLRTNKGFKEVHLTTVAKGLFEHCGFSACSTQVVYNHLREWSQRWLTITRLRDQSGAQWCEDTKCIILEGEHYCGHVADHPKGAEFLNVPIANFDEMHTIFSFDLATGKYAMGSSEPLGSAATNPSPEDAETQESDTINLDGPPDKAADAPEKATAGKRNRGTDTSQTNPTKEIFSELHEINARGLIFPRSFRKTERITKWGDGAATPGPRGLRGARAALVCGALMPPLNIPFRLLKAFVAKTPVPRATIRKTFRARRANPISGDSGDHLRHPEESSPGGLFIAMITSGSMCE</sequence>
<protein>
    <recommendedName>
        <fullName evidence="4">Myb/SANT-like domain-containing protein</fullName>
    </recommendedName>
</protein>
<organism evidence="2 3">
    <name type="scientific">Lolium multiflorum</name>
    <name type="common">Italian ryegrass</name>
    <name type="synonym">Lolium perenne subsp. multiflorum</name>
    <dbReference type="NCBI Taxonomy" id="4521"/>
    <lineage>
        <taxon>Eukaryota</taxon>
        <taxon>Viridiplantae</taxon>
        <taxon>Streptophyta</taxon>
        <taxon>Embryophyta</taxon>
        <taxon>Tracheophyta</taxon>
        <taxon>Spermatophyta</taxon>
        <taxon>Magnoliopsida</taxon>
        <taxon>Liliopsida</taxon>
        <taxon>Poales</taxon>
        <taxon>Poaceae</taxon>
        <taxon>BOP clade</taxon>
        <taxon>Pooideae</taxon>
        <taxon>Poodae</taxon>
        <taxon>Poeae</taxon>
        <taxon>Poeae Chloroplast Group 2 (Poeae type)</taxon>
        <taxon>Loliodinae</taxon>
        <taxon>Loliinae</taxon>
        <taxon>Lolium</taxon>
    </lineage>
</organism>
<reference evidence="2" key="1">
    <citation type="submission" date="2023-07" db="EMBL/GenBank/DDBJ databases">
        <title>A chromosome-level genome assembly of Lolium multiflorum.</title>
        <authorList>
            <person name="Chen Y."/>
            <person name="Copetti D."/>
            <person name="Kolliker R."/>
            <person name="Studer B."/>
        </authorList>
    </citation>
    <scope>NUCLEOTIDE SEQUENCE</scope>
    <source>
        <strain evidence="2">02402/16</strain>
        <tissue evidence="2">Leaf</tissue>
    </source>
</reference>